<reference evidence="4" key="1">
    <citation type="submission" date="2021-01" db="UniProtKB">
        <authorList>
            <consortium name="EnsemblMetazoa"/>
        </authorList>
    </citation>
    <scope>IDENTIFICATION</scope>
</reference>
<dbReference type="InterPro" id="IPR036770">
    <property type="entry name" value="Ankyrin_rpt-contain_sf"/>
</dbReference>
<protein>
    <submittedName>
        <fullName evidence="4">Uncharacterized protein</fullName>
    </submittedName>
</protein>
<dbReference type="Gene3D" id="1.25.40.20">
    <property type="entry name" value="Ankyrin repeat-containing domain"/>
    <property type="match status" value="1"/>
</dbReference>
<organism evidence="4 5">
    <name type="scientific">Clytia hemisphaerica</name>
    <dbReference type="NCBI Taxonomy" id="252671"/>
    <lineage>
        <taxon>Eukaryota</taxon>
        <taxon>Metazoa</taxon>
        <taxon>Cnidaria</taxon>
        <taxon>Hydrozoa</taxon>
        <taxon>Hydroidolina</taxon>
        <taxon>Leptothecata</taxon>
        <taxon>Obeliida</taxon>
        <taxon>Clytiidae</taxon>
        <taxon>Clytia</taxon>
    </lineage>
</organism>
<dbReference type="EnsemblMetazoa" id="CLYHEMT014609.3">
    <property type="protein sequence ID" value="CLYHEMP014609.3"/>
    <property type="gene ID" value="CLYHEMG014609"/>
</dbReference>
<dbReference type="RefSeq" id="XP_066935409.1">
    <property type="nucleotide sequence ID" value="XM_067079308.1"/>
</dbReference>
<evidence type="ECO:0000256" key="1">
    <source>
        <dbReference type="ARBA" id="ARBA00022737"/>
    </source>
</evidence>
<dbReference type="GeneID" id="136822999"/>
<feature type="repeat" description="ANK" evidence="3">
    <location>
        <begin position="38"/>
        <end position="70"/>
    </location>
</feature>
<dbReference type="EnsemblMetazoa" id="CLYHEMT014609.1">
    <property type="protein sequence ID" value="CLYHEMP014609.1"/>
    <property type="gene ID" value="CLYHEMG014609"/>
</dbReference>
<keyword evidence="1" id="KW-0677">Repeat</keyword>
<evidence type="ECO:0000313" key="5">
    <source>
        <dbReference type="Proteomes" id="UP000594262"/>
    </source>
</evidence>
<dbReference type="SMART" id="SM00248">
    <property type="entry name" value="ANK"/>
    <property type="match status" value="2"/>
</dbReference>
<feature type="repeat" description="ANK" evidence="3">
    <location>
        <begin position="71"/>
        <end position="103"/>
    </location>
</feature>
<dbReference type="Proteomes" id="UP000594262">
    <property type="component" value="Unplaced"/>
</dbReference>
<sequence>MSDYLLHELAGLGDWKQIEVLFRINAVKDVNLQDDEFEGQTPLHWAVRKGKLKCCKLLLEHHADVSIKMHQGWTVTHCAAENGHLEILRLLYDHFAPMFDRDDFNATPKDIARVYGHKDCYQFLDDVENGRTKRRSIEEKIEEKSLPLIISNEITNERPKTANPP</sequence>
<evidence type="ECO:0000256" key="2">
    <source>
        <dbReference type="ARBA" id="ARBA00023043"/>
    </source>
</evidence>
<dbReference type="OrthoDB" id="194358at2759"/>
<dbReference type="EnsemblMetazoa" id="CLYHEMT014609.2">
    <property type="protein sequence ID" value="CLYHEMP014609.2"/>
    <property type="gene ID" value="CLYHEMG014609"/>
</dbReference>
<dbReference type="PROSITE" id="PS50297">
    <property type="entry name" value="ANK_REP_REGION"/>
    <property type="match status" value="1"/>
</dbReference>
<dbReference type="RefSeq" id="XP_066935437.1">
    <property type="nucleotide sequence ID" value="XM_067079336.1"/>
</dbReference>
<evidence type="ECO:0000256" key="3">
    <source>
        <dbReference type="PROSITE-ProRule" id="PRU00023"/>
    </source>
</evidence>
<dbReference type="GeneID" id="136823039"/>
<dbReference type="InterPro" id="IPR002110">
    <property type="entry name" value="Ankyrin_rpt"/>
</dbReference>
<dbReference type="Pfam" id="PF12796">
    <property type="entry name" value="Ank_2"/>
    <property type="match status" value="1"/>
</dbReference>
<dbReference type="SUPFAM" id="SSF48403">
    <property type="entry name" value="Ankyrin repeat"/>
    <property type="match status" value="1"/>
</dbReference>
<accession>A0A7M5WXB2</accession>
<dbReference type="AlphaFoldDB" id="A0A7M5WXB2"/>
<name>A0A7M5WXB2_9CNID</name>
<proteinExistence type="predicted"/>
<dbReference type="InterPro" id="IPR050776">
    <property type="entry name" value="Ank_Repeat/CDKN_Inhibitor"/>
</dbReference>
<evidence type="ECO:0000313" key="4">
    <source>
        <dbReference type="EnsemblMetazoa" id="CLYHEMP014609.3"/>
    </source>
</evidence>
<dbReference type="PANTHER" id="PTHR24201">
    <property type="entry name" value="ANK_REP_REGION DOMAIN-CONTAINING PROTEIN"/>
    <property type="match status" value="1"/>
</dbReference>
<keyword evidence="5" id="KW-1185">Reference proteome</keyword>
<keyword evidence="2 3" id="KW-0040">ANK repeat</keyword>
<dbReference type="PANTHER" id="PTHR24201:SF15">
    <property type="entry name" value="ANKYRIN REPEAT DOMAIN-CONTAINING PROTEIN 66"/>
    <property type="match status" value="1"/>
</dbReference>
<dbReference type="PROSITE" id="PS50088">
    <property type="entry name" value="ANK_REPEAT"/>
    <property type="match status" value="2"/>
</dbReference>